<dbReference type="Gramene" id="ESQ55649">
    <property type="protein sequence ID" value="ESQ55649"/>
    <property type="gene ID" value="EUTSA_v10027032mg"/>
</dbReference>
<feature type="signal peptide" evidence="1">
    <location>
        <begin position="1"/>
        <end position="22"/>
    </location>
</feature>
<proteinExistence type="predicted"/>
<reference evidence="2 3" key="1">
    <citation type="journal article" date="2013" name="Front. Plant Sci.">
        <title>The Reference Genome of the Halophytic Plant Eutrema salsugineum.</title>
        <authorList>
            <person name="Yang R."/>
            <person name="Jarvis D.E."/>
            <person name="Chen H."/>
            <person name="Beilstein M.A."/>
            <person name="Grimwood J."/>
            <person name="Jenkins J."/>
            <person name="Shu S."/>
            <person name="Prochnik S."/>
            <person name="Xin M."/>
            <person name="Ma C."/>
            <person name="Schmutz J."/>
            <person name="Wing R.A."/>
            <person name="Mitchell-Olds T."/>
            <person name="Schumaker K.S."/>
            <person name="Wang X."/>
        </authorList>
    </citation>
    <scope>NUCLEOTIDE SEQUENCE [LARGE SCALE GENOMIC DNA]</scope>
</reference>
<name>V4MGJ0_EUTSA</name>
<dbReference type="OMA" id="RCNVQSC"/>
<evidence type="ECO:0000313" key="3">
    <source>
        <dbReference type="Proteomes" id="UP000030689"/>
    </source>
</evidence>
<protein>
    <submittedName>
        <fullName evidence="2">Uncharacterized protein</fullName>
    </submittedName>
</protein>
<dbReference type="EMBL" id="KI517384">
    <property type="protein sequence ID" value="ESQ55649.1"/>
    <property type="molecule type" value="Genomic_DNA"/>
</dbReference>
<keyword evidence="3" id="KW-1185">Reference proteome</keyword>
<dbReference type="AlphaFoldDB" id="V4MGJ0"/>
<dbReference type="KEGG" id="eus:EUTSA_v10027032mg"/>
<dbReference type="Proteomes" id="UP000030689">
    <property type="component" value="Unassembled WGS sequence"/>
</dbReference>
<feature type="chain" id="PRO_5004722738" evidence="1">
    <location>
        <begin position="23"/>
        <end position="94"/>
    </location>
</feature>
<evidence type="ECO:0000256" key="1">
    <source>
        <dbReference type="SAM" id="SignalP"/>
    </source>
</evidence>
<dbReference type="OrthoDB" id="1021976at2759"/>
<accession>V4MGJ0</accession>
<evidence type="ECO:0000313" key="2">
    <source>
        <dbReference type="EMBL" id="ESQ55649.1"/>
    </source>
</evidence>
<organism evidence="2 3">
    <name type="scientific">Eutrema salsugineum</name>
    <name type="common">Saltwater cress</name>
    <name type="synonym">Sisymbrium salsugineum</name>
    <dbReference type="NCBI Taxonomy" id="72664"/>
    <lineage>
        <taxon>Eukaryota</taxon>
        <taxon>Viridiplantae</taxon>
        <taxon>Streptophyta</taxon>
        <taxon>Embryophyta</taxon>
        <taxon>Tracheophyta</taxon>
        <taxon>Spermatophyta</taxon>
        <taxon>Magnoliopsida</taxon>
        <taxon>eudicotyledons</taxon>
        <taxon>Gunneridae</taxon>
        <taxon>Pentapetalae</taxon>
        <taxon>rosids</taxon>
        <taxon>malvids</taxon>
        <taxon>Brassicales</taxon>
        <taxon>Brassicaceae</taxon>
        <taxon>Eutremeae</taxon>
        <taxon>Eutrema</taxon>
    </lineage>
</organism>
<keyword evidence="1" id="KW-0732">Signal</keyword>
<sequence>MKKAALIFMGLVLFSTCTQIMAQTCEQDSDCSHMSCVTKIKCQDNECICVNDKHVVLPLDTNCGVHACIDFCKAKGEQAYACLLNHCYCRKPPM</sequence>
<gene>
    <name evidence="2" type="ORF">EUTSA_v10027032mg</name>
</gene>